<evidence type="ECO:0000313" key="2">
    <source>
        <dbReference type="EMBL" id="MCJ2378617.1"/>
    </source>
</evidence>
<dbReference type="InterPro" id="IPR002654">
    <property type="entry name" value="Glyco_trans_25"/>
</dbReference>
<dbReference type="Proteomes" id="UP001139488">
    <property type="component" value="Unassembled WGS sequence"/>
</dbReference>
<gene>
    <name evidence="2" type="ORF">LNL84_17540</name>
</gene>
<feature type="domain" description="Glycosyl transferase family 25" evidence="1">
    <location>
        <begin position="2"/>
        <end position="177"/>
    </location>
</feature>
<dbReference type="CDD" id="cd06532">
    <property type="entry name" value="Glyco_transf_25"/>
    <property type="match status" value="1"/>
</dbReference>
<dbReference type="RefSeq" id="WP_244359006.1">
    <property type="nucleotide sequence ID" value="NZ_JAJNNZ010000019.1"/>
</dbReference>
<proteinExistence type="predicted"/>
<evidence type="ECO:0000259" key="1">
    <source>
        <dbReference type="Pfam" id="PF01755"/>
    </source>
</evidence>
<dbReference type="Pfam" id="PF01755">
    <property type="entry name" value="Glyco_transf_25"/>
    <property type="match status" value="1"/>
</dbReference>
<protein>
    <submittedName>
        <fullName evidence="2">Glycosyltransferase family 25 protein</fullName>
    </submittedName>
</protein>
<keyword evidence="3" id="KW-1185">Reference proteome</keyword>
<accession>A0A9X1WCY0</accession>
<evidence type="ECO:0000313" key="3">
    <source>
        <dbReference type="Proteomes" id="UP001139488"/>
    </source>
</evidence>
<dbReference type="AlphaFoldDB" id="A0A9X1WCY0"/>
<sequence length="245" mass="28697">MKVFIVSLLRSQDRRKNIAEELNKQKIPFEFFDAIDGREGEHELWANYNLAKRIWLTSGRPPSRGELGCFASHYLLWERCVELDEPILIIEDDSEIQPEFGQHFEQLQQSVLKYGFLRLEHENNECTLYPVEQGEAFSISYMDANYRGTVSYTLTPSIANKLLAHAKRWYSPVDNYIGSAFVHGVVSYKYQPEIVKNTEDFASTIQHDDPDKAPLYIKPTRELYALYQRIKHWNTNRKILKQLFG</sequence>
<comment type="caution">
    <text evidence="2">The sequence shown here is derived from an EMBL/GenBank/DDBJ whole genome shotgun (WGS) entry which is preliminary data.</text>
</comment>
<organism evidence="2 3">
    <name type="scientific">Vibrio gelatinilyticus</name>
    <dbReference type="NCBI Taxonomy" id="2893468"/>
    <lineage>
        <taxon>Bacteria</taxon>
        <taxon>Pseudomonadati</taxon>
        <taxon>Pseudomonadota</taxon>
        <taxon>Gammaproteobacteria</taxon>
        <taxon>Vibrionales</taxon>
        <taxon>Vibrionaceae</taxon>
        <taxon>Vibrio</taxon>
    </lineage>
</organism>
<reference evidence="2" key="1">
    <citation type="submission" date="2021-11" db="EMBL/GenBank/DDBJ databases">
        <title>Vibrio ZSDE26 sp. nov. and Vibrio ZSDZ34 sp. nov., isolated from coastal seawater in Qingdao.</title>
        <authorList>
            <person name="Zhang P."/>
        </authorList>
    </citation>
    <scope>NUCLEOTIDE SEQUENCE</scope>
    <source>
        <strain evidence="2">ZSDZ34</strain>
    </source>
</reference>
<name>A0A9X1WCY0_9VIBR</name>
<dbReference type="EMBL" id="JAJNNZ010000019">
    <property type="protein sequence ID" value="MCJ2378617.1"/>
    <property type="molecule type" value="Genomic_DNA"/>
</dbReference>